<name>A0A6J7GGD8_9ZZZZ</name>
<gene>
    <name evidence="3" type="ORF">UFOPK3495_01266</name>
    <name evidence="4" type="ORF">UFOPK4237_01064</name>
</gene>
<organism evidence="3">
    <name type="scientific">freshwater metagenome</name>
    <dbReference type="NCBI Taxonomy" id="449393"/>
    <lineage>
        <taxon>unclassified sequences</taxon>
        <taxon>metagenomes</taxon>
        <taxon>ecological metagenomes</taxon>
    </lineage>
</organism>
<dbReference type="EMBL" id="CAFBPZ010000071">
    <property type="protein sequence ID" value="CAB5039920.1"/>
    <property type="molecule type" value="Genomic_DNA"/>
</dbReference>
<evidence type="ECO:0000256" key="1">
    <source>
        <dbReference type="ARBA" id="ARBA00006484"/>
    </source>
</evidence>
<dbReference type="EMBL" id="CAFBMC010000077">
    <property type="protein sequence ID" value="CAB4906064.1"/>
    <property type="molecule type" value="Genomic_DNA"/>
</dbReference>
<dbReference type="Gene3D" id="3.40.50.720">
    <property type="entry name" value="NAD(P)-binding Rossmann-like Domain"/>
    <property type="match status" value="1"/>
</dbReference>
<accession>A0A6J7GGD8</accession>
<dbReference type="InterPro" id="IPR036291">
    <property type="entry name" value="NAD(P)-bd_dom_sf"/>
</dbReference>
<dbReference type="PRINTS" id="PR00081">
    <property type="entry name" value="GDHRDH"/>
</dbReference>
<dbReference type="GO" id="GO:0016491">
    <property type="term" value="F:oxidoreductase activity"/>
    <property type="evidence" value="ECO:0007669"/>
    <property type="project" value="UniProtKB-KW"/>
</dbReference>
<keyword evidence="2" id="KW-0560">Oxidoreductase</keyword>
<evidence type="ECO:0000313" key="3">
    <source>
        <dbReference type="EMBL" id="CAB4906064.1"/>
    </source>
</evidence>
<dbReference type="InterPro" id="IPR002347">
    <property type="entry name" value="SDR_fam"/>
</dbReference>
<dbReference type="PANTHER" id="PTHR43639:SF1">
    <property type="entry name" value="SHORT-CHAIN DEHYDROGENASE_REDUCTASE FAMILY PROTEIN"/>
    <property type="match status" value="1"/>
</dbReference>
<proteinExistence type="inferred from homology"/>
<reference evidence="3" key="1">
    <citation type="submission" date="2020-05" db="EMBL/GenBank/DDBJ databases">
        <authorList>
            <person name="Chiriac C."/>
            <person name="Salcher M."/>
            <person name="Ghai R."/>
            <person name="Kavagutti S V."/>
        </authorList>
    </citation>
    <scope>NUCLEOTIDE SEQUENCE</scope>
</reference>
<protein>
    <submittedName>
        <fullName evidence="3">Unannotated protein</fullName>
    </submittedName>
</protein>
<evidence type="ECO:0000313" key="4">
    <source>
        <dbReference type="EMBL" id="CAB5039920.1"/>
    </source>
</evidence>
<dbReference type="SUPFAM" id="SSF51735">
    <property type="entry name" value="NAD(P)-binding Rossmann-fold domains"/>
    <property type="match status" value="1"/>
</dbReference>
<dbReference type="PANTHER" id="PTHR43639">
    <property type="entry name" value="OXIDOREDUCTASE, SHORT-CHAIN DEHYDROGENASE/REDUCTASE FAMILY (AFU_ORTHOLOGUE AFUA_5G02870)"/>
    <property type="match status" value="1"/>
</dbReference>
<evidence type="ECO:0000256" key="2">
    <source>
        <dbReference type="ARBA" id="ARBA00023002"/>
    </source>
</evidence>
<sequence>MEEVLRRVLVTGGSKGWGAAIVERFAAEPCEIFINFAHDRQAAESLAAKVSALGNTVHVVQADMGTEEGIDRLFAAIQNVTDVLDVVVHNAFYLTNANPMSADRKDWLRAMEVGPLALMNIAQAASPMMPNSTGRIVATSSVATMRLFHPTQGLGYFPMAVAKGALEVSVRYLATELAPREITVNAVAGGYIGTPNLLEAPEAFLQAIARKTPYGRIPSASEMANVVYMLASADAAVTTGQIIVADGGFTLV</sequence>
<comment type="similarity">
    <text evidence="1">Belongs to the short-chain dehydrogenases/reductases (SDR) family.</text>
</comment>
<dbReference type="Pfam" id="PF13561">
    <property type="entry name" value="adh_short_C2"/>
    <property type="match status" value="1"/>
</dbReference>
<dbReference type="AlphaFoldDB" id="A0A6J7GGD8"/>